<dbReference type="Proteomes" id="UP000305451">
    <property type="component" value="Unassembled WGS sequence"/>
</dbReference>
<dbReference type="InterPro" id="IPR010664">
    <property type="entry name" value="LipoPS_assembly_LptC-rel"/>
</dbReference>
<gene>
    <name evidence="2" type="ORF">E5162_09605</name>
</gene>
<sequence length="229" mass="24936">MAHTADMLAERLTPRRADAFAAAQRRSVFVRRLRIALLAGIGLIALNIVLQNILRAPDVSGGTPEQPTGELERIVNPRFIGRDEDGTPFVVTADSAVRRPGSIVGLTELENPRLDYSMLGEGLEAGPGAVLANLGVYNPETRSLELNQAVNLSTRSGYRFETPSATIQLPQSRIVGEEPVYGEAPWGAIRAGGFEVHEEGRRVIFTDGVTTRLYLNERSDETRDTETGP</sequence>
<feature type="transmembrane region" description="Helical" evidence="1">
    <location>
        <begin position="35"/>
        <end position="54"/>
    </location>
</feature>
<evidence type="ECO:0000256" key="1">
    <source>
        <dbReference type="SAM" id="Phobius"/>
    </source>
</evidence>
<evidence type="ECO:0000313" key="3">
    <source>
        <dbReference type="Proteomes" id="UP000305451"/>
    </source>
</evidence>
<dbReference type="AlphaFoldDB" id="A0A4S2HBF9"/>
<evidence type="ECO:0008006" key="4">
    <source>
        <dbReference type="Google" id="ProtNLM"/>
    </source>
</evidence>
<evidence type="ECO:0000313" key="2">
    <source>
        <dbReference type="EMBL" id="TGY93295.1"/>
    </source>
</evidence>
<organism evidence="2 3">
    <name type="scientific">Marinicauda pacifica</name>
    <dbReference type="NCBI Taxonomy" id="1133559"/>
    <lineage>
        <taxon>Bacteria</taxon>
        <taxon>Pseudomonadati</taxon>
        <taxon>Pseudomonadota</taxon>
        <taxon>Alphaproteobacteria</taxon>
        <taxon>Maricaulales</taxon>
        <taxon>Maricaulaceae</taxon>
        <taxon>Marinicauda</taxon>
    </lineage>
</organism>
<proteinExistence type="predicted"/>
<protein>
    <recommendedName>
        <fullName evidence="4">LPS export ABC transporter periplasmic protein LptC</fullName>
    </recommendedName>
</protein>
<keyword evidence="1" id="KW-0812">Transmembrane</keyword>
<name>A0A4S2HBF9_9PROT</name>
<reference evidence="2 3" key="1">
    <citation type="journal article" date="2013" name="Int. J. Syst. Evol. Microbiol.">
        <title>Marinicauda pacifica gen. nov., sp. nov., a prosthecate alphaproteobacterium of the family Hyphomonadaceae isolated from deep seawater.</title>
        <authorList>
            <person name="Zhang X.Y."/>
            <person name="Li G.W."/>
            <person name="Wang C.S."/>
            <person name="Zhang Y.J."/>
            <person name="Xu X.W."/>
            <person name="Li H."/>
            <person name="Liu A."/>
            <person name="Liu C."/>
            <person name="Xie B.B."/>
            <person name="Qin Q.L."/>
            <person name="Xu Z."/>
            <person name="Chen X.L."/>
            <person name="Zhou B.C."/>
            <person name="Zhang Y.Z."/>
        </authorList>
    </citation>
    <scope>NUCLEOTIDE SEQUENCE [LARGE SCALE GENOMIC DNA]</scope>
    <source>
        <strain evidence="2 3">P-1 km-3</strain>
    </source>
</reference>
<keyword evidence="1" id="KW-0472">Membrane</keyword>
<keyword evidence="3" id="KW-1185">Reference proteome</keyword>
<keyword evidence="1" id="KW-1133">Transmembrane helix</keyword>
<comment type="caution">
    <text evidence="2">The sequence shown here is derived from an EMBL/GenBank/DDBJ whole genome shotgun (WGS) entry which is preliminary data.</text>
</comment>
<dbReference type="OrthoDB" id="7202252at2"/>
<dbReference type="RefSeq" id="WP_135945017.1">
    <property type="nucleotide sequence ID" value="NZ_BMEI01000002.1"/>
</dbReference>
<dbReference type="EMBL" id="SRXV01000002">
    <property type="protein sequence ID" value="TGY93295.1"/>
    <property type="molecule type" value="Genomic_DNA"/>
</dbReference>
<accession>A0A4S2HBF9</accession>
<dbReference type="Pfam" id="PF06835">
    <property type="entry name" value="LptC"/>
    <property type="match status" value="1"/>
</dbReference>